<keyword evidence="1" id="KW-0812">Transmembrane</keyword>
<evidence type="ECO:0000259" key="4">
    <source>
        <dbReference type="PROSITE" id="PS50924"/>
    </source>
</evidence>
<evidence type="ECO:0000256" key="1">
    <source>
        <dbReference type="PROSITE-ProRule" id="PRU00244"/>
    </source>
</evidence>
<dbReference type="PANTHER" id="PTHR44757:SF2">
    <property type="entry name" value="BIOFILM ARCHITECTURE MAINTENANCE PROTEIN MBAA"/>
    <property type="match status" value="1"/>
</dbReference>
<evidence type="ECO:0000313" key="6">
    <source>
        <dbReference type="Proteomes" id="UP000734218"/>
    </source>
</evidence>
<evidence type="ECO:0000259" key="2">
    <source>
        <dbReference type="PROSITE" id="PS50883"/>
    </source>
</evidence>
<reference evidence="5 6" key="1">
    <citation type="submission" date="2020-03" db="EMBL/GenBank/DDBJ databases">
        <title>Genomic Encyclopedia of Type Strains, Phase IV (KMG-IV): sequencing the most valuable type-strain genomes for metagenomic binning, comparative biology and taxonomic classification.</title>
        <authorList>
            <person name="Goeker M."/>
        </authorList>
    </citation>
    <scope>NUCLEOTIDE SEQUENCE [LARGE SCALE GENOMIC DNA]</scope>
    <source>
        <strain evidence="5 6">DSM 27651</strain>
    </source>
</reference>
<gene>
    <name evidence="5" type="ORF">GGR88_001404</name>
</gene>
<dbReference type="Pfam" id="PF00990">
    <property type="entry name" value="GGDEF"/>
    <property type="match status" value="1"/>
</dbReference>
<dbReference type="InterPro" id="IPR001633">
    <property type="entry name" value="EAL_dom"/>
</dbReference>
<feature type="transmembrane region" description="Helical" evidence="1">
    <location>
        <begin position="151"/>
        <end position="168"/>
    </location>
</feature>
<sequence>MSPAMFTVVECVTRQHDLRLILVSVAIWLLGSSTFFLLLRRARDSAAHRRIHWTRLAAIAGGAGIWAKHFVAMLAYDGVMPMRFGAVLTLASIAVVMLLLLGALRLLGDGRDLRRCAGAGLATGVAIGAMHFTGMAAIVAAARIVYTPGPIIAAAAVASALFACAYVANARLSGAPAIVVPAMLALLSLCLLHYGAMAATTLVPDPTVSAPAGGLDRPLLITAVVLVTAGLLLLSVVAVLFDRYLTDLRGLAEAMLDGMAIVRDGQVVEANACFGRLLALPPAALVGRAIDDLMTAADGQPLAAERGAPVDVAVATAPDRALEVSTRAVEYRGRPSVVVAVRDLTEKRAAQRRIEHLARHDALTGLPNRAVMEERLERDLARARRDGQDVALVALDLDRFKAVNDIFGHAAGDDILRRIGRILSDAVRSTDTVARLGGDEFMILQVGAAQPDGAQALVRRILDDVAAEMDSARDPAAVGVSLGVAIFPADAADAAGLRHGADVALYRAKAAGRGVARFFDADMDRAVRTRRALEHDLRHAILRDQLRLAYQPLVSTAGGRVTGYEALLRWQHPDRGEILPDDFVPIAEESGSIVALGDWVLRNACAAAATWPSEVALAVNVSAVQFQLPNLADQVAAVLADTGLAPARLELEITETVLMRDRATARPRSPRSTA</sequence>
<dbReference type="SMART" id="SM00091">
    <property type="entry name" value="PAS"/>
    <property type="match status" value="1"/>
</dbReference>
<dbReference type="InterPro" id="IPR035919">
    <property type="entry name" value="EAL_sf"/>
</dbReference>
<dbReference type="PROSITE" id="PS50924">
    <property type="entry name" value="MHYT"/>
    <property type="match status" value="1"/>
</dbReference>
<dbReference type="SUPFAM" id="SSF141868">
    <property type="entry name" value="EAL domain-like"/>
    <property type="match status" value="1"/>
</dbReference>
<dbReference type="InterPro" id="IPR000014">
    <property type="entry name" value="PAS"/>
</dbReference>
<comment type="caution">
    <text evidence="5">The sequence shown here is derived from an EMBL/GenBank/DDBJ whole genome shotgun (WGS) entry which is preliminary data.</text>
</comment>
<dbReference type="SMART" id="SM00052">
    <property type="entry name" value="EAL"/>
    <property type="match status" value="1"/>
</dbReference>
<dbReference type="InterPro" id="IPR043128">
    <property type="entry name" value="Rev_trsase/Diguanyl_cyclase"/>
</dbReference>
<dbReference type="Pfam" id="PF00563">
    <property type="entry name" value="EAL"/>
    <property type="match status" value="1"/>
</dbReference>
<dbReference type="InterPro" id="IPR000160">
    <property type="entry name" value="GGDEF_dom"/>
</dbReference>
<dbReference type="RefSeq" id="WP_209023208.1">
    <property type="nucleotide sequence ID" value="NZ_JAATJE010000001.1"/>
</dbReference>
<dbReference type="InterPro" id="IPR052155">
    <property type="entry name" value="Biofilm_reg_signaling"/>
</dbReference>
<feature type="transmembrane region" description="Helical" evidence="1">
    <location>
        <begin position="51"/>
        <end position="72"/>
    </location>
</feature>
<evidence type="ECO:0000259" key="3">
    <source>
        <dbReference type="PROSITE" id="PS50887"/>
    </source>
</evidence>
<dbReference type="InterPro" id="IPR035965">
    <property type="entry name" value="PAS-like_dom_sf"/>
</dbReference>
<feature type="domain" description="GGDEF" evidence="3">
    <location>
        <begin position="388"/>
        <end position="521"/>
    </location>
</feature>
<dbReference type="InterPro" id="IPR029787">
    <property type="entry name" value="Nucleotide_cyclase"/>
</dbReference>
<dbReference type="SUPFAM" id="SSF55073">
    <property type="entry name" value="Nucleotide cyclase"/>
    <property type="match status" value="1"/>
</dbReference>
<evidence type="ECO:0000313" key="5">
    <source>
        <dbReference type="EMBL" id="NJC33930.1"/>
    </source>
</evidence>
<dbReference type="PROSITE" id="PS50887">
    <property type="entry name" value="GGDEF"/>
    <property type="match status" value="1"/>
</dbReference>
<dbReference type="InterPro" id="IPR005330">
    <property type="entry name" value="MHYT_dom"/>
</dbReference>
<dbReference type="Gene3D" id="3.20.20.450">
    <property type="entry name" value="EAL domain"/>
    <property type="match status" value="1"/>
</dbReference>
<keyword evidence="1" id="KW-1133">Transmembrane helix</keyword>
<dbReference type="EMBL" id="JAATJE010000001">
    <property type="protein sequence ID" value="NJC33930.1"/>
    <property type="molecule type" value="Genomic_DNA"/>
</dbReference>
<keyword evidence="6" id="KW-1185">Reference proteome</keyword>
<dbReference type="Proteomes" id="UP000734218">
    <property type="component" value="Unassembled WGS sequence"/>
</dbReference>
<proteinExistence type="predicted"/>
<organism evidence="5 6">
    <name type="scientific">Sphingomonas jejuensis</name>
    <dbReference type="NCBI Taxonomy" id="904715"/>
    <lineage>
        <taxon>Bacteria</taxon>
        <taxon>Pseudomonadati</taxon>
        <taxon>Pseudomonadota</taxon>
        <taxon>Alphaproteobacteria</taxon>
        <taxon>Sphingomonadales</taxon>
        <taxon>Sphingomonadaceae</taxon>
        <taxon>Sphingomonas</taxon>
    </lineage>
</organism>
<feature type="transmembrane region" description="Helical" evidence="1">
    <location>
        <begin position="84"/>
        <end position="107"/>
    </location>
</feature>
<keyword evidence="1" id="KW-0472">Membrane</keyword>
<protein>
    <submittedName>
        <fullName evidence="5">Diguanylate cyclase (GGDEF)-like protein</fullName>
    </submittedName>
</protein>
<accession>A0ABX0XL17</accession>
<dbReference type="Pfam" id="PF03707">
    <property type="entry name" value="MHYT"/>
    <property type="match status" value="2"/>
</dbReference>
<feature type="domain" description="EAL" evidence="2">
    <location>
        <begin position="530"/>
        <end position="674"/>
    </location>
</feature>
<dbReference type="Gene3D" id="3.30.70.270">
    <property type="match status" value="1"/>
</dbReference>
<feature type="transmembrane region" description="Helical" evidence="1">
    <location>
        <begin position="175"/>
        <end position="199"/>
    </location>
</feature>
<feature type="transmembrane region" description="Helical" evidence="1">
    <location>
        <begin position="20"/>
        <end position="39"/>
    </location>
</feature>
<feature type="domain" description="MHYT" evidence="4">
    <location>
        <begin position="16"/>
        <end position="203"/>
    </location>
</feature>
<name>A0ABX0XL17_9SPHN</name>
<dbReference type="PANTHER" id="PTHR44757">
    <property type="entry name" value="DIGUANYLATE CYCLASE DGCP"/>
    <property type="match status" value="1"/>
</dbReference>
<dbReference type="PROSITE" id="PS50883">
    <property type="entry name" value="EAL"/>
    <property type="match status" value="1"/>
</dbReference>
<dbReference type="SMART" id="SM00267">
    <property type="entry name" value="GGDEF"/>
    <property type="match status" value="1"/>
</dbReference>
<dbReference type="Gene3D" id="3.30.450.20">
    <property type="entry name" value="PAS domain"/>
    <property type="match status" value="1"/>
</dbReference>
<dbReference type="SUPFAM" id="SSF55785">
    <property type="entry name" value="PYP-like sensor domain (PAS domain)"/>
    <property type="match status" value="1"/>
</dbReference>
<dbReference type="NCBIfam" id="TIGR00254">
    <property type="entry name" value="GGDEF"/>
    <property type="match status" value="1"/>
</dbReference>
<dbReference type="CDD" id="cd01949">
    <property type="entry name" value="GGDEF"/>
    <property type="match status" value="1"/>
</dbReference>
<feature type="transmembrane region" description="Helical" evidence="1">
    <location>
        <begin position="119"/>
        <end position="145"/>
    </location>
</feature>
<dbReference type="CDD" id="cd01948">
    <property type="entry name" value="EAL"/>
    <property type="match status" value="1"/>
</dbReference>
<feature type="transmembrane region" description="Helical" evidence="1">
    <location>
        <begin position="219"/>
        <end position="241"/>
    </location>
</feature>